<dbReference type="SUPFAM" id="SSF56655">
    <property type="entry name" value="Carbohydrate phosphatase"/>
    <property type="match status" value="1"/>
</dbReference>
<keyword evidence="4" id="KW-1185">Reference proteome</keyword>
<dbReference type="PANTHER" id="PTHR43028">
    <property type="entry name" value="3'(2'),5'-BISPHOSPHATE NUCLEOTIDASE 1"/>
    <property type="match status" value="1"/>
</dbReference>
<name>A0A7W9BBQ0_9SPHN</name>
<comment type="caution">
    <text evidence="3">The sequence shown here is derived from an EMBL/GenBank/DDBJ whole genome shotgun (WGS) entry which is preliminary data.</text>
</comment>
<keyword evidence="1 2" id="KW-0479">Metal-binding</keyword>
<evidence type="ECO:0000256" key="1">
    <source>
        <dbReference type="HAMAP-Rule" id="MF_02095"/>
    </source>
</evidence>
<dbReference type="InterPro" id="IPR050725">
    <property type="entry name" value="CysQ/Inositol_MonoPase"/>
</dbReference>
<dbReference type="Gene3D" id="3.30.540.10">
    <property type="entry name" value="Fructose-1,6-Bisphosphatase, subunit A, domain 1"/>
    <property type="match status" value="1"/>
</dbReference>
<dbReference type="GO" id="GO:0000287">
    <property type="term" value="F:magnesium ion binding"/>
    <property type="evidence" value="ECO:0007669"/>
    <property type="project" value="UniProtKB-UniRule"/>
</dbReference>
<reference evidence="3 4" key="1">
    <citation type="submission" date="2020-08" db="EMBL/GenBank/DDBJ databases">
        <title>Genomic Encyclopedia of Type Strains, Phase IV (KMG-IV): sequencing the most valuable type-strain genomes for metagenomic binning, comparative biology and taxonomic classification.</title>
        <authorList>
            <person name="Goeker M."/>
        </authorList>
    </citation>
    <scope>NUCLEOTIDE SEQUENCE [LARGE SCALE GENOMIC DNA]</scope>
    <source>
        <strain evidence="3 4">DSM 100044</strain>
    </source>
</reference>
<comment type="catalytic activity">
    <reaction evidence="1">
        <text>adenosine 3',5'-bisphosphate + H2O = AMP + phosphate</text>
        <dbReference type="Rhea" id="RHEA:10040"/>
        <dbReference type="ChEBI" id="CHEBI:15377"/>
        <dbReference type="ChEBI" id="CHEBI:43474"/>
        <dbReference type="ChEBI" id="CHEBI:58343"/>
        <dbReference type="ChEBI" id="CHEBI:456215"/>
        <dbReference type="EC" id="3.1.3.7"/>
    </reaction>
</comment>
<dbReference type="GO" id="GO:0000103">
    <property type="term" value="P:sulfate assimilation"/>
    <property type="evidence" value="ECO:0007669"/>
    <property type="project" value="TreeGrafter"/>
</dbReference>
<dbReference type="EMBL" id="JACIJK010000003">
    <property type="protein sequence ID" value="MBB5714285.1"/>
    <property type="molecule type" value="Genomic_DNA"/>
</dbReference>
<keyword evidence="1 2" id="KW-0460">Magnesium</keyword>
<feature type="binding site" evidence="1">
    <location>
        <position position="97"/>
    </location>
    <ligand>
        <name>Mg(2+)</name>
        <dbReference type="ChEBI" id="CHEBI:18420"/>
        <label>2</label>
    </ligand>
</feature>
<protein>
    <recommendedName>
        <fullName evidence="1">3'(2'),5'-bisphosphate nucleotidase CysQ</fullName>
        <ecNumber evidence="1">3.1.3.7</ecNumber>
    </recommendedName>
    <alternativeName>
        <fullName evidence="1">3'(2'),5-bisphosphonucleoside 3'(2')-phosphohydrolase</fullName>
    </alternativeName>
    <alternativeName>
        <fullName evidence="1">3'-phosphoadenosine 5'-phosphate phosphatase</fullName>
        <shortName evidence="1">PAP phosphatase</shortName>
    </alternativeName>
</protein>
<feature type="binding site" evidence="1">
    <location>
        <position position="96"/>
    </location>
    <ligand>
        <name>Mg(2+)</name>
        <dbReference type="ChEBI" id="CHEBI:18420"/>
        <label>1</label>
    </ligand>
</feature>
<comment type="function">
    <text evidence="1">Converts adenosine-3',5'-bisphosphate (PAP) to AMP.</text>
</comment>
<feature type="binding site" evidence="1">
    <location>
        <position position="75"/>
    </location>
    <ligand>
        <name>Mg(2+)</name>
        <dbReference type="ChEBI" id="CHEBI:18420"/>
        <label>1</label>
    </ligand>
</feature>
<dbReference type="InterPro" id="IPR000760">
    <property type="entry name" value="Inositol_monophosphatase-like"/>
</dbReference>
<dbReference type="Gene3D" id="3.40.190.80">
    <property type="match status" value="1"/>
</dbReference>
<dbReference type="RefSeq" id="WP_343055177.1">
    <property type="nucleotide sequence ID" value="NZ_JACIJK010000003.1"/>
</dbReference>
<feature type="binding site" evidence="2">
    <location>
        <position position="97"/>
    </location>
    <ligand>
        <name>Mg(2+)</name>
        <dbReference type="ChEBI" id="CHEBI:18420"/>
        <label>1</label>
        <note>catalytic</note>
    </ligand>
</feature>
<dbReference type="PRINTS" id="PR00377">
    <property type="entry name" value="IMPHPHTASES"/>
</dbReference>
<sequence length="285" mass="30155">MNTGTSQDAARCELIGHLAKTAVSAGLTIMRHYEAGCAVKTKPDQSPVTAADADAEAIILRDLAELAPDVPVIAEEAMAAGDVPDTAGRFFLVDPLDGTKEFVERRDDFTVNIALVEHHSPSLGVVYAPAHRQLYVGDVMAGVAWTATVDADGTIGKPAPLRIRACPTGDLSVVASKSHNTPETDAYLAQFQVGERVSCGSSLKICRIAEGRADLYPRLGPTCEWDIGAGDAVLRAAGGRLLAPDGELMRYGKPDFFNPGFVAAGDLAPTPIEPFMRVQARAPYP</sequence>
<dbReference type="GO" id="GO:0050427">
    <property type="term" value="P:3'-phosphoadenosine 5'-phosphosulfate metabolic process"/>
    <property type="evidence" value="ECO:0007669"/>
    <property type="project" value="TreeGrafter"/>
</dbReference>
<accession>A0A7W9BBQ0</accession>
<feature type="binding site" evidence="2">
    <location>
        <position position="96"/>
    </location>
    <ligand>
        <name>Mg(2+)</name>
        <dbReference type="ChEBI" id="CHEBI:18420"/>
        <label>1</label>
        <note>catalytic</note>
    </ligand>
</feature>
<keyword evidence="1 3" id="KW-0378">Hydrolase</keyword>
<feature type="binding site" evidence="2">
    <location>
        <position position="75"/>
    </location>
    <ligand>
        <name>Mg(2+)</name>
        <dbReference type="ChEBI" id="CHEBI:18420"/>
        <label>1</label>
        <note>catalytic</note>
    </ligand>
</feature>
<dbReference type="GO" id="GO:0008441">
    <property type="term" value="F:3'(2'),5'-bisphosphate nucleotidase activity"/>
    <property type="evidence" value="ECO:0007669"/>
    <property type="project" value="UniProtKB-UniRule"/>
</dbReference>
<evidence type="ECO:0000256" key="2">
    <source>
        <dbReference type="PIRSR" id="PIRSR600760-2"/>
    </source>
</evidence>
<keyword evidence="1" id="KW-0472">Membrane</keyword>
<evidence type="ECO:0000313" key="3">
    <source>
        <dbReference type="EMBL" id="MBB5714285.1"/>
    </source>
</evidence>
<comment type="cofactor">
    <cofactor evidence="1 2">
        <name>Mg(2+)</name>
        <dbReference type="ChEBI" id="CHEBI:18420"/>
    </cofactor>
</comment>
<dbReference type="AlphaFoldDB" id="A0A7W9BBQ0"/>
<comment type="subcellular location">
    <subcellularLocation>
        <location evidence="1">Cell inner membrane</location>
        <topology evidence="1">Peripheral membrane protein</topology>
        <orientation evidence="1">Cytoplasmic side</orientation>
    </subcellularLocation>
</comment>
<keyword evidence="1" id="KW-0997">Cell inner membrane</keyword>
<dbReference type="NCBIfam" id="TIGR01331">
    <property type="entry name" value="bisphos_cysQ"/>
    <property type="match status" value="1"/>
</dbReference>
<evidence type="ECO:0000313" key="4">
    <source>
        <dbReference type="Proteomes" id="UP000546200"/>
    </source>
</evidence>
<dbReference type="InterPro" id="IPR006240">
    <property type="entry name" value="CysQ"/>
</dbReference>
<feature type="binding site" evidence="1">
    <location>
        <position position="226"/>
    </location>
    <ligand>
        <name>Mg(2+)</name>
        <dbReference type="ChEBI" id="CHEBI:18420"/>
        <label>2</label>
    </ligand>
</feature>
<organism evidence="3 4">
    <name type="scientific">Sphingomonas aerophila</name>
    <dbReference type="NCBI Taxonomy" id="1344948"/>
    <lineage>
        <taxon>Bacteria</taxon>
        <taxon>Pseudomonadati</taxon>
        <taxon>Pseudomonadota</taxon>
        <taxon>Alphaproteobacteria</taxon>
        <taxon>Sphingomonadales</taxon>
        <taxon>Sphingomonadaceae</taxon>
        <taxon>Sphingomonas</taxon>
    </lineage>
</organism>
<dbReference type="EC" id="3.1.3.7" evidence="1"/>
<dbReference type="PANTHER" id="PTHR43028:SF5">
    <property type="entry name" value="3'(2'),5'-BISPHOSPHATE NUCLEOTIDASE 1"/>
    <property type="match status" value="1"/>
</dbReference>
<dbReference type="CDD" id="cd01638">
    <property type="entry name" value="CysQ"/>
    <property type="match status" value="1"/>
</dbReference>
<feature type="binding site" evidence="1">
    <location>
        <position position="94"/>
    </location>
    <ligand>
        <name>Mg(2+)</name>
        <dbReference type="ChEBI" id="CHEBI:18420"/>
        <label>1</label>
    </ligand>
</feature>
<comment type="similarity">
    <text evidence="1">Belongs to the inositol monophosphatase superfamily. CysQ family.</text>
</comment>
<feature type="binding site" evidence="1">
    <location>
        <position position="226"/>
    </location>
    <ligand>
        <name>substrate</name>
    </ligand>
</feature>
<feature type="binding site" evidence="1">
    <location>
        <position position="75"/>
    </location>
    <ligand>
        <name>substrate</name>
    </ligand>
</feature>
<dbReference type="Proteomes" id="UP000546200">
    <property type="component" value="Unassembled WGS sequence"/>
</dbReference>
<feature type="binding site" evidence="1">
    <location>
        <begin position="96"/>
        <end position="99"/>
    </location>
    <ligand>
        <name>substrate</name>
    </ligand>
</feature>
<feature type="binding site" evidence="2">
    <location>
        <position position="226"/>
    </location>
    <ligand>
        <name>Mg(2+)</name>
        <dbReference type="ChEBI" id="CHEBI:18420"/>
        <label>1</label>
        <note>catalytic</note>
    </ligand>
</feature>
<gene>
    <name evidence="1" type="primary">cysQ</name>
    <name evidence="3" type="ORF">FHS94_001116</name>
</gene>
<dbReference type="GO" id="GO:0005886">
    <property type="term" value="C:plasma membrane"/>
    <property type="evidence" value="ECO:0007669"/>
    <property type="project" value="UniProtKB-SubCell"/>
</dbReference>
<feature type="binding site" evidence="2">
    <location>
        <position position="94"/>
    </location>
    <ligand>
        <name>Mg(2+)</name>
        <dbReference type="ChEBI" id="CHEBI:18420"/>
        <label>1</label>
        <note>catalytic</note>
    </ligand>
</feature>
<dbReference type="Pfam" id="PF00459">
    <property type="entry name" value="Inositol_P"/>
    <property type="match status" value="1"/>
</dbReference>
<proteinExistence type="inferred from homology"/>
<keyword evidence="1" id="KW-1003">Cell membrane</keyword>
<feature type="binding site" evidence="1">
    <location>
        <position position="94"/>
    </location>
    <ligand>
        <name>Mg(2+)</name>
        <dbReference type="ChEBI" id="CHEBI:18420"/>
        <label>2</label>
    </ligand>
</feature>
<dbReference type="HAMAP" id="MF_02095">
    <property type="entry name" value="CysQ"/>
    <property type="match status" value="1"/>
</dbReference>